<feature type="transmembrane region" description="Helical" evidence="2">
    <location>
        <begin position="871"/>
        <end position="890"/>
    </location>
</feature>
<feature type="region of interest" description="Disordered" evidence="1">
    <location>
        <begin position="370"/>
        <end position="421"/>
    </location>
</feature>
<evidence type="ECO:0000256" key="1">
    <source>
        <dbReference type="SAM" id="MobiDB-lite"/>
    </source>
</evidence>
<dbReference type="OrthoDB" id="424558at2759"/>
<feature type="region of interest" description="Disordered" evidence="1">
    <location>
        <begin position="337"/>
        <end position="356"/>
    </location>
</feature>
<dbReference type="Proteomes" id="UP000186817">
    <property type="component" value="Unassembled WGS sequence"/>
</dbReference>
<feature type="transmembrane region" description="Helical" evidence="2">
    <location>
        <begin position="677"/>
        <end position="696"/>
    </location>
</feature>
<feature type="compositionally biased region" description="Basic and acidic residues" evidence="1">
    <location>
        <begin position="129"/>
        <end position="144"/>
    </location>
</feature>
<reference evidence="3 4" key="1">
    <citation type="submission" date="2016-02" db="EMBL/GenBank/DDBJ databases">
        <title>Genome analysis of coral dinoflagellate symbionts highlights evolutionary adaptations to a symbiotic lifestyle.</title>
        <authorList>
            <person name="Aranda M."/>
            <person name="Li Y."/>
            <person name="Liew Y.J."/>
            <person name="Baumgarten S."/>
            <person name="Simakov O."/>
            <person name="Wilson M."/>
            <person name="Piel J."/>
            <person name="Ashoor H."/>
            <person name="Bougouffa S."/>
            <person name="Bajic V.B."/>
            <person name="Ryu T."/>
            <person name="Ravasi T."/>
            <person name="Bayer T."/>
            <person name="Micklem G."/>
            <person name="Kim H."/>
            <person name="Bhak J."/>
            <person name="Lajeunesse T.C."/>
            <person name="Voolstra C.R."/>
        </authorList>
    </citation>
    <scope>NUCLEOTIDE SEQUENCE [LARGE SCALE GENOMIC DNA]</scope>
    <source>
        <strain evidence="3 4">CCMP2467</strain>
    </source>
</reference>
<protein>
    <submittedName>
        <fullName evidence="3">Uncharacterized protein</fullName>
    </submittedName>
</protein>
<evidence type="ECO:0000313" key="3">
    <source>
        <dbReference type="EMBL" id="OLQ06319.1"/>
    </source>
</evidence>
<comment type="caution">
    <text evidence="3">The sequence shown here is derived from an EMBL/GenBank/DDBJ whole genome shotgun (WGS) entry which is preliminary data.</text>
</comment>
<gene>
    <name evidence="3" type="ORF">AK812_SmicGene10393</name>
</gene>
<proteinExistence type="predicted"/>
<feature type="transmembrane region" description="Helical" evidence="2">
    <location>
        <begin position="708"/>
        <end position="725"/>
    </location>
</feature>
<keyword evidence="4" id="KW-1185">Reference proteome</keyword>
<feature type="compositionally biased region" description="Basic residues" evidence="1">
    <location>
        <begin position="447"/>
        <end position="457"/>
    </location>
</feature>
<dbReference type="EMBL" id="LSRX01000163">
    <property type="protein sequence ID" value="OLQ06319.1"/>
    <property type="molecule type" value="Genomic_DNA"/>
</dbReference>
<accession>A0A1Q9EFY4</accession>
<dbReference type="AlphaFoldDB" id="A0A1Q9EFY4"/>
<keyword evidence="2" id="KW-0472">Membrane</keyword>
<keyword evidence="2" id="KW-0812">Transmembrane</keyword>
<feature type="region of interest" description="Disordered" evidence="1">
    <location>
        <begin position="447"/>
        <end position="485"/>
    </location>
</feature>
<evidence type="ECO:0000256" key="2">
    <source>
        <dbReference type="SAM" id="Phobius"/>
    </source>
</evidence>
<keyword evidence="2" id="KW-1133">Transmembrane helix</keyword>
<feature type="region of interest" description="Disordered" evidence="1">
    <location>
        <begin position="99"/>
        <end position="150"/>
    </location>
</feature>
<feature type="compositionally biased region" description="Basic and acidic residues" evidence="1">
    <location>
        <begin position="400"/>
        <end position="415"/>
    </location>
</feature>
<name>A0A1Q9EFY4_SYMMI</name>
<feature type="transmembrane region" description="Helical" evidence="2">
    <location>
        <begin position="786"/>
        <end position="807"/>
    </location>
</feature>
<feature type="transmembrane region" description="Helical" evidence="2">
    <location>
        <begin position="595"/>
        <end position="616"/>
    </location>
</feature>
<feature type="transmembrane region" description="Helical" evidence="2">
    <location>
        <begin position="571"/>
        <end position="589"/>
    </location>
</feature>
<sequence>MSGLHVRPSHSPLELQEWMARIQISLQCFEDSVLKQSFATEGLAISVHELLQFGFREGSLQEAVPGGGKIVRPPRVEVPQDEPTPLPCIPCDLPCELGPVPERTEDSQDQGDGLTPTLAKVVPRRRSRQNSEGEERDEVEKFLASRDPQSTQYGMMHELEEHNAFRLMHVSQERDPDLSQTEGPETPKKRALTITSNFGLLQDKEVMLSRVRRVSLEDLRNNYDAVVVHNYNGKARGPTMTFELGKTSALNLGFIACLFLATICLKRAQIGRLLGPEESYLDDYAAEELMARIQSSLQSVEDSVLKQSFATEGLAISVHELLQFGFREGSLQEAVPEGGKIVRPPRIEVPEDEPTPLPCIPCDLPCELGPVPERTEDSQDQGDGLTPTLPKVVPRRRSRHSSEGEERDEVEKFLASRDPQSTQYGMMHELEEHNAFRLMHVRRNGRAHSHKKLKKSSSRGFVAVSQERDPDLSQTEVPETPKKRAPTITSNLGLLQDLRNNYDAVAYLKQIEARLVFLAGFIACLFLATICLKRVQIGRLLGPEESYLDDYAAEAGFLQDWWKVSRRFTMLALKALANFVGTGSVLSAMLDAPDIGVGVAFWIMSFYYALMCYTHLHICFRSCNREDVRQEGCGLELAVDGFGLRFFKEMDVEQALEEWSQVQAILRQASRKISNSLLLLGMACLASLAILAEKVIQAPAHFSEIGNLLQWILWFYPLITLYLYTMMRAAAVTEKVLRPRAPVERLVRTVSLLGASRQFTMLALKALANFVGTGSVLSAMLDAPDIGVGVAFWIMSFYYALMCYTHLHICFRSCNREDVRQEGCGLELAVDGFGLRFFKEMDVELALEEWSQVQAMLRQVIQAPAHFSPDLLQWILWFYPLITLYLYTMMRAAAVTEKVSRVAPLINSWTFQVHGEDGGDPEPRWVDHERQYIVQYINQSEAGFYIRGTKLSTFNVSRVAPLINSWTFQVHGEDGGDPEPRWVDHERQYIVQYINQSEAGFYIRGTKLSTFNVPLGEKCRTLEPPAQGRQ</sequence>
<organism evidence="3 4">
    <name type="scientific">Symbiodinium microadriaticum</name>
    <name type="common">Dinoflagellate</name>
    <name type="synonym">Zooxanthella microadriatica</name>
    <dbReference type="NCBI Taxonomy" id="2951"/>
    <lineage>
        <taxon>Eukaryota</taxon>
        <taxon>Sar</taxon>
        <taxon>Alveolata</taxon>
        <taxon>Dinophyceae</taxon>
        <taxon>Suessiales</taxon>
        <taxon>Symbiodiniaceae</taxon>
        <taxon>Symbiodinium</taxon>
    </lineage>
</organism>
<feature type="transmembrane region" description="Helical" evidence="2">
    <location>
        <begin position="515"/>
        <end position="532"/>
    </location>
</feature>
<evidence type="ECO:0000313" key="4">
    <source>
        <dbReference type="Proteomes" id="UP000186817"/>
    </source>
</evidence>